<accession>A0A0K9Q5N3</accession>
<dbReference type="Proteomes" id="UP000036987">
    <property type="component" value="Unassembled WGS sequence"/>
</dbReference>
<keyword evidence="3" id="KW-1185">Reference proteome</keyword>
<gene>
    <name evidence="2" type="ORF">ZOSMA_10G01160</name>
</gene>
<evidence type="ECO:0000313" key="2">
    <source>
        <dbReference type="EMBL" id="KMZ75847.1"/>
    </source>
</evidence>
<dbReference type="OrthoDB" id="1891930at2759"/>
<reference evidence="3" key="1">
    <citation type="journal article" date="2016" name="Nature">
        <title>The genome of the seagrass Zostera marina reveals angiosperm adaptation to the sea.</title>
        <authorList>
            <person name="Olsen J.L."/>
            <person name="Rouze P."/>
            <person name="Verhelst B."/>
            <person name="Lin Y.-C."/>
            <person name="Bayer T."/>
            <person name="Collen J."/>
            <person name="Dattolo E."/>
            <person name="De Paoli E."/>
            <person name="Dittami S."/>
            <person name="Maumus F."/>
            <person name="Michel G."/>
            <person name="Kersting A."/>
            <person name="Lauritano C."/>
            <person name="Lohaus R."/>
            <person name="Toepel M."/>
            <person name="Tonon T."/>
            <person name="Vanneste K."/>
            <person name="Amirebrahimi M."/>
            <person name="Brakel J."/>
            <person name="Bostroem C."/>
            <person name="Chovatia M."/>
            <person name="Grimwood J."/>
            <person name="Jenkins J.W."/>
            <person name="Jueterbock A."/>
            <person name="Mraz A."/>
            <person name="Stam W.T."/>
            <person name="Tice H."/>
            <person name="Bornberg-Bauer E."/>
            <person name="Green P.J."/>
            <person name="Pearson G.A."/>
            <person name="Procaccini G."/>
            <person name="Duarte C.M."/>
            <person name="Schmutz J."/>
            <person name="Reusch T.B.H."/>
            <person name="Van de Peer Y."/>
        </authorList>
    </citation>
    <scope>NUCLEOTIDE SEQUENCE [LARGE SCALE GENOMIC DNA]</scope>
    <source>
        <strain evidence="3">cv. Finnish</strain>
    </source>
</reference>
<dbReference type="PANTHER" id="PTHR48204">
    <property type="entry name" value="OS07G0265100 PROTEIN"/>
    <property type="match status" value="1"/>
</dbReference>
<dbReference type="EMBL" id="LFYR01000113">
    <property type="protein sequence ID" value="KMZ75847.1"/>
    <property type="molecule type" value="Genomic_DNA"/>
</dbReference>
<protein>
    <submittedName>
        <fullName evidence="2">Uncharacterized protein</fullName>
    </submittedName>
</protein>
<dbReference type="PANTHER" id="PTHR48204:SF1">
    <property type="entry name" value="OS07G0265100 PROTEIN"/>
    <property type="match status" value="1"/>
</dbReference>
<dbReference type="AlphaFoldDB" id="A0A0K9Q5N3"/>
<feature type="region of interest" description="Disordered" evidence="1">
    <location>
        <begin position="1"/>
        <end position="20"/>
    </location>
</feature>
<organism evidence="2 3">
    <name type="scientific">Zostera marina</name>
    <name type="common">Eelgrass</name>
    <dbReference type="NCBI Taxonomy" id="29655"/>
    <lineage>
        <taxon>Eukaryota</taxon>
        <taxon>Viridiplantae</taxon>
        <taxon>Streptophyta</taxon>
        <taxon>Embryophyta</taxon>
        <taxon>Tracheophyta</taxon>
        <taxon>Spermatophyta</taxon>
        <taxon>Magnoliopsida</taxon>
        <taxon>Liliopsida</taxon>
        <taxon>Zosteraceae</taxon>
        <taxon>Zostera</taxon>
    </lineage>
</organism>
<evidence type="ECO:0000313" key="3">
    <source>
        <dbReference type="Proteomes" id="UP000036987"/>
    </source>
</evidence>
<proteinExistence type="predicted"/>
<evidence type="ECO:0000256" key="1">
    <source>
        <dbReference type="SAM" id="MobiDB-lite"/>
    </source>
</evidence>
<dbReference type="OMA" id="YRMNSSM"/>
<comment type="caution">
    <text evidence="2">The sequence shown here is derived from an EMBL/GenBank/DDBJ whole genome shotgun (WGS) entry which is preliminary data.</text>
</comment>
<name>A0A0K9Q5N3_ZOSMR</name>
<sequence>MDSGGGTSLDPEASAQRPPKRVVFDRRYGWIVDDWRSPSEEALAGSRGMFCLLPIAKTVTLVTTQSIDYTARAVIEIMENPDKLPSFSPGAMKANIYDQIQNIHQSIKKSDFKSIISRSKRVDHNSCI</sequence>